<dbReference type="RefSeq" id="WP_167199010.1">
    <property type="nucleotide sequence ID" value="NZ_JAAORB010000037.1"/>
</dbReference>
<dbReference type="InterPro" id="IPR038180">
    <property type="entry name" value="FlgT_N_sf"/>
</dbReference>
<evidence type="ECO:0000256" key="1">
    <source>
        <dbReference type="SAM" id="SignalP"/>
    </source>
</evidence>
<evidence type="ECO:0008006" key="4">
    <source>
        <dbReference type="Google" id="ProtNLM"/>
    </source>
</evidence>
<dbReference type="Gene3D" id="3.30.1660.40">
    <property type="entry name" value="FlgT, N-terminal domain"/>
    <property type="match status" value="1"/>
</dbReference>
<keyword evidence="3" id="KW-1185">Reference proteome</keyword>
<feature type="signal peptide" evidence="1">
    <location>
        <begin position="1"/>
        <end position="29"/>
    </location>
</feature>
<accession>A0A967BCM3</accession>
<dbReference type="EMBL" id="JAAORB010000037">
    <property type="protein sequence ID" value="NHQ75547.1"/>
    <property type="molecule type" value="Genomic_DNA"/>
</dbReference>
<evidence type="ECO:0000313" key="3">
    <source>
        <dbReference type="Proteomes" id="UP000639775"/>
    </source>
</evidence>
<comment type="caution">
    <text evidence="2">The sequence shown here is derived from an EMBL/GenBank/DDBJ whole genome shotgun (WGS) entry which is preliminary data.</text>
</comment>
<reference evidence="2" key="1">
    <citation type="submission" date="2020-03" db="EMBL/GenBank/DDBJ databases">
        <title>Roseovarius gahaiensis sp. nov., isolated from Gahai Saline Lake, China.</title>
        <authorList>
            <person name="Sun X."/>
        </authorList>
    </citation>
    <scope>NUCLEOTIDE SEQUENCE</scope>
    <source>
        <strain evidence="2">GH877</strain>
    </source>
</reference>
<evidence type="ECO:0000313" key="2">
    <source>
        <dbReference type="EMBL" id="NHQ75547.1"/>
    </source>
</evidence>
<protein>
    <recommendedName>
        <fullName evidence="4">Flagellar assembly protein T N-terminal domain-containing protein</fullName>
    </recommendedName>
</protein>
<dbReference type="Proteomes" id="UP000639775">
    <property type="component" value="Unassembled WGS sequence"/>
</dbReference>
<organism evidence="2 3">
    <name type="scientific">Roseovarius gahaiensis</name>
    <dbReference type="NCBI Taxonomy" id="2716691"/>
    <lineage>
        <taxon>Bacteria</taxon>
        <taxon>Pseudomonadati</taxon>
        <taxon>Pseudomonadota</taxon>
        <taxon>Alphaproteobacteria</taxon>
        <taxon>Rhodobacterales</taxon>
        <taxon>Roseobacteraceae</taxon>
        <taxon>Roseovarius</taxon>
    </lineage>
</organism>
<gene>
    <name evidence="2" type="ORF">HAT86_13890</name>
</gene>
<feature type="chain" id="PRO_5037615900" description="Flagellar assembly protein T N-terminal domain-containing protein" evidence="1">
    <location>
        <begin position="30"/>
        <end position="365"/>
    </location>
</feature>
<proteinExistence type="predicted"/>
<keyword evidence="1" id="KW-0732">Signal</keyword>
<dbReference type="AlphaFoldDB" id="A0A967BCM3"/>
<name>A0A967BCM3_9RHOB</name>
<sequence>MTAERPRSLTGALCRAALMLLAVMAPAQAKETALQVEAVGQAFVANAADRDSARTRALSEALVSAAFSGGATLQGHTVLDRGRITADLSILRPVGRVLSYKLQSAKLQGDTWTLRILAMVGPAQAALCSGQRRLTVSATPPGITVAPNAPPWSGAMARTLALELVETLRRHRAVDLDRIAPVRSVPVSDSFDYTNLTRGTSAPAAGDHRMDQKIAVNRVGNRLELTLFLTLQAQDGTVLRRELQQDAVVPKGGLSGLLTTPSRHKVESALRADMIGAVDALLDKLACQQVQARLALSAGTLRAPFGTRHGLTRSALAFVENRSDGFGILEVETLRRDEVRLRLLDPTRSAASFDGKRVYFVEVGL</sequence>